<comment type="similarity">
    <text evidence="1">Belongs to the RecJ family.</text>
</comment>
<feature type="domain" description="DHHA1" evidence="8">
    <location>
        <begin position="362"/>
        <end position="454"/>
    </location>
</feature>
<name>A0A1G9YAF7_9FIRM</name>
<dbReference type="InterPro" id="IPR038763">
    <property type="entry name" value="DHH_sf"/>
</dbReference>
<dbReference type="GO" id="GO:0006281">
    <property type="term" value="P:DNA repair"/>
    <property type="evidence" value="ECO:0007669"/>
    <property type="project" value="InterPro"/>
</dbReference>
<keyword evidence="4" id="KW-0378">Hydrolase</keyword>
<evidence type="ECO:0000259" key="8">
    <source>
        <dbReference type="Pfam" id="PF02272"/>
    </source>
</evidence>
<feature type="domain" description="RecJ OB" evidence="9">
    <location>
        <begin position="469"/>
        <end position="574"/>
    </location>
</feature>
<keyword evidence="11" id="KW-1185">Reference proteome</keyword>
<reference evidence="11" key="1">
    <citation type="submission" date="2016-10" db="EMBL/GenBank/DDBJ databases">
        <authorList>
            <person name="Varghese N."/>
            <person name="Submissions S."/>
        </authorList>
    </citation>
    <scope>NUCLEOTIDE SEQUENCE [LARGE SCALE GENOMIC DNA]</scope>
    <source>
        <strain evidence="11">M83</strain>
    </source>
</reference>
<dbReference type="RefSeq" id="WP_074521793.1">
    <property type="nucleotide sequence ID" value="NZ_FNHZ01000005.1"/>
</dbReference>
<dbReference type="PANTHER" id="PTHR30255">
    <property type="entry name" value="SINGLE-STRANDED-DNA-SPECIFIC EXONUCLEASE RECJ"/>
    <property type="match status" value="1"/>
</dbReference>
<dbReference type="SUPFAM" id="SSF64182">
    <property type="entry name" value="DHH phosphoesterases"/>
    <property type="match status" value="1"/>
</dbReference>
<evidence type="ECO:0000256" key="5">
    <source>
        <dbReference type="ARBA" id="ARBA00022839"/>
    </source>
</evidence>
<dbReference type="Pfam" id="PF02272">
    <property type="entry name" value="DHHA1"/>
    <property type="match status" value="1"/>
</dbReference>
<keyword evidence="5 10" id="KW-0269">Exonuclease</keyword>
<dbReference type="GO" id="GO:0003676">
    <property type="term" value="F:nucleic acid binding"/>
    <property type="evidence" value="ECO:0007669"/>
    <property type="project" value="InterPro"/>
</dbReference>
<dbReference type="Pfam" id="PF17768">
    <property type="entry name" value="RecJ_OB"/>
    <property type="match status" value="1"/>
</dbReference>
<dbReference type="Gene3D" id="3.90.1640.30">
    <property type="match status" value="1"/>
</dbReference>
<evidence type="ECO:0000259" key="9">
    <source>
        <dbReference type="Pfam" id="PF17768"/>
    </source>
</evidence>
<keyword evidence="6" id="KW-0175">Coiled coil</keyword>
<gene>
    <name evidence="10" type="ORF">SAMN05216544_1737</name>
</gene>
<proteinExistence type="inferred from homology"/>
<dbReference type="Gene3D" id="2.40.50.460">
    <property type="match status" value="1"/>
</dbReference>
<evidence type="ECO:0000259" key="7">
    <source>
        <dbReference type="Pfam" id="PF01368"/>
    </source>
</evidence>
<evidence type="ECO:0000256" key="4">
    <source>
        <dbReference type="ARBA" id="ARBA00022801"/>
    </source>
</evidence>
<dbReference type="AlphaFoldDB" id="A0A1G9YAF7"/>
<dbReference type="GO" id="GO:0008409">
    <property type="term" value="F:5'-3' exonuclease activity"/>
    <property type="evidence" value="ECO:0007669"/>
    <property type="project" value="InterPro"/>
</dbReference>
<dbReference type="Proteomes" id="UP000187651">
    <property type="component" value="Unassembled WGS sequence"/>
</dbReference>
<evidence type="ECO:0000256" key="3">
    <source>
        <dbReference type="ARBA" id="ARBA00022722"/>
    </source>
</evidence>
<dbReference type="NCBIfam" id="TIGR00644">
    <property type="entry name" value="recJ"/>
    <property type="match status" value="1"/>
</dbReference>
<evidence type="ECO:0000256" key="2">
    <source>
        <dbReference type="ARBA" id="ARBA00019841"/>
    </source>
</evidence>
<evidence type="ECO:0000256" key="6">
    <source>
        <dbReference type="SAM" id="Coils"/>
    </source>
</evidence>
<accession>A0A1G9YAF7</accession>
<dbReference type="OrthoDB" id="9809852at2"/>
<organism evidence="10 11">
    <name type="scientific">Lachnospira pectinoschiza</name>
    <dbReference type="NCBI Taxonomy" id="28052"/>
    <lineage>
        <taxon>Bacteria</taxon>
        <taxon>Bacillati</taxon>
        <taxon>Bacillota</taxon>
        <taxon>Clostridia</taxon>
        <taxon>Lachnospirales</taxon>
        <taxon>Lachnospiraceae</taxon>
        <taxon>Lachnospira</taxon>
    </lineage>
</organism>
<protein>
    <recommendedName>
        <fullName evidence="2">Single-stranded-DNA-specific exonuclease RecJ</fullName>
    </recommendedName>
</protein>
<dbReference type="InterPro" id="IPR051673">
    <property type="entry name" value="SSDNA_exonuclease_RecJ"/>
</dbReference>
<dbReference type="InterPro" id="IPR004610">
    <property type="entry name" value="RecJ"/>
</dbReference>
<dbReference type="Pfam" id="PF01368">
    <property type="entry name" value="DHH"/>
    <property type="match status" value="1"/>
</dbReference>
<evidence type="ECO:0000313" key="11">
    <source>
        <dbReference type="Proteomes" id="UP000187651"/>
    </source>
</evidence>
<evidence type="ECO:0000313" key="10">
    <source>
        <dbReference type="EMBL" id="SDN05511.1"/>
    </source>
</evidence>
<sequence length="578" mass="65007">MSIWRVFGKKANFNEIANKYSIDQVTARIIRNRNMISDEDFNMYLRPDLSRLHDPFSMKDITKACDILLDKIDNKKSIRIIGDYDIDGICSITILYKGLKRAGAIVDYVVPHRIHDGYGINERLIDEAYEDGIDTIITCDNGIAALEQVKHAKSLGMTIIITDHHDIPFEMQGEEKIYTIPEADACVNPKQADCPYPFKGLCGAVVAYKLIQVLYAKINAIDKGKYKALYSRDLDDFLEFAAIATVGDVMDLINENRVIVKYGLAHIANTPNLGLSALIELCELDKSHISSYHIGFVIGPCLNASGRLESAELAIKMLLSTSENEAKELAKELKSLNDERKDLTDSEASKAFEMVDNTSLKDDKVLVVYLENCHESIAGIIAGRVRERYYKPSIVITKSEDGLKGSGRSIEGYNMFEEISKVKSLLTKFGGHPMAAGLSLKEENLEEFRAALNREQTLTQDDLTPKIWIDVAMPVDYVTMELVKEFEILEPFGKGNEKPVFADRNLKVIRANLIGKNKNVLKMQLQSAYGKIIEAIKFKVEEDELPAIGSVIKIIYYPDINEFRGNKSLQFIVNEIDY</sequence>
<keyword evidence="3" id="KW-0540">Nuclease</keyword>
<feature type="domain" description="DDH" evidence="7">
    <location>
        <begin position="78"/>
        <end position="219"/>
    </location>
</feature>
<dbReference type="PANTHER" id="PTHR30255:SF2">
    <property type="entry name" value="SINGLE-STRANDED-DNA-SPECIFIC EXONUCLEASE RECJ"/>
    <property type="match status" value="1"/>
</dbReference>
<dbReference type="EMBL" id="FNHZ01000005">
    <property type="protein sequence ID" value="SDN05511.1"/>
    <property type="molecule type" value="Genomic_DNA"/>
</dbReference>
<feature type="coiled-coil region" evidence="6">
    <location>
        <begin position="319"/>
        <end position="346"/>
    </location>
</feature>
<dbReference type="InterPro" id="IPR001667">
    <property type="entry name" value="DDH_dom"/>
</dbReference>
<dbReference type="GO" id="GO:0006310">
    <property type="term" value="P:DNA recombination"/>
    <property type="evidence" value="ECO:0007669"/>
    <property type="project" value="InterPro"/>
</dbReference>
<dbReference type="InterPro" id="IPR041122">
    <property type="entry name" value="RecJ_OB"/>
</dbReference>
<dbReference type="InterPro" id="IPR003156">
    <property type="entry name" value="DHHA1_dom"/>
</dbReference>
<evidence type="ECO:0000256" key="1">
    <source>
        <dbReference type="ARBA" id="ARBA00005915"/>
    </source>
</evidence>